<gene>
    <name evidence="1" type="ORF">TM448B02102_0006</name>
</gene>
<proteinExistence type="predicted"/>
<evidence type="ECO:0000313" key="1">
    <source>
        <dbReference type="EMBL" id="QJI00727.1"/>
    </source>
</evidence>
<protein>
    <submittedName>
        <fullName evidence="1">Uncharacterized protein</fullName>
    </submittedName>
</protein>
<dbReference type="EMBL" id="MT144872">
    <property type="protein sequence ID" value="QJI00727.1"/>
    <property type="molecule type" value="Genomic_DNA"/>
</dbReference>
<accession>A0A6M3XSA2</accession>
<organism evidence="1">
    <name type="scientific">viral metagenome</name>
    <dbReference type="NCBI Taxonomy" id="1070528"/>
    <lineage>
        <taxon>unclassified sequences</taxon>
        <taxon>metagenomes</taxon>
        <taxon>organismal metagenomes</taxon>
    </lineage>
</organism>
<name>A0A6M3XSA2_9ZZZZ</name>
<reference evidence="1" key="1">
    <citation type="submission" date="2020-03" db="EMBL/GenBank/DDBJ databases">
        <title>The deep terrestrial virosphere.</title>
        <authorList>
            <person name="Holmfeldt K."/>
            <person name="Nilsson E."/>
            <person name="Simone D."/>
            <person name="Lopez-Fernandez M."/>
            <person name="Wu X."/>
            <person name="de Brujin I."/>
            <person name="Lundin D."/>
            <person name="Andersson A."/>
            <person name="Bertilsson S."/>
            <person name="Dopson M."/>
        </authorList>
    </citation>
    <scope>NUCLEOTIDE SEQUENCE</scope>
    <source>
        <strain evidence="1">TM448B02102</strain>
    </source>
</reference>
<dbReference type="AlphaFoldDB" id="A0A6M3XSA2"/>
<sequence>MPQTVEETRKMASMCQSVLSVMSNELANLGDIQARDAIQIPGVVIDGDEPFSRPLTVDNRAKVNARVKKLQAKIEATASVLGISLKAPEGP</sequence>